<dbReference type="Proteomes" id="UP000038830">
    <property type="component" value="Unassembled WGS sequence"/>
</dbReference>
<reference evidence="3" key="1">
    <citation type="journal article" date="2015" name="J. Biotechnol.">
        <title>The structure of the Cyberlindnera jadinii genome and its relation to Candida utilis analyzed by the occurrence of single nucleotide polymorphisms.</title>
        <authorList>
            <person name="Rupp O."/>
            <person name="Brinkrolf K."/>
            <person name="Buerth C."/>
            <person name="Kunigo M."/>
            <person name="Schneider J."/>
            <person name="Jaenicke S."/>
            <person name="Goesmann A."/>
            <person name="Puehler A."/>
            <person name="Jaeger K.-E."/>
            <person name="Ernst J.F."/>
        </authorList>
    </citation>
    <scope>NUCLEOTIDE SEQUENCE [LARGE SCALE GENOMIC DNA]</scope>
    <source>
        <strain evidence="3">ATCC 18201 / CBS 1600 / BCRC 20928 / JCM 3617 / NBRC 0987 / NRRL Y-1542</strain>
    </source>
</reference>
<feature type="compositionally biased region" description="Basic residues" evidence="1">
    <location>
        <begin position="341"/>
        <end position="351"/>
    </location>
</feature>
<protein>
    <submittedName>
        <fullName evidence="2">Uncharacterized protein YHR097C</fullName>
    </submittedName>
</protein>
<dbReference type="InterPro" id="IPR013226">
    <property type="entry name" value="Pal1"/>
</dbReference>
<evidence type="ECO:0000313" key="2">
    <source>
        <dbReference type="EMBL" id="CEP24511.1"/>
    </source>
</evidence>
<dbReference type="GO" id="GO:0005737">
    <property type="term" value="C:cytoplasm"/>
    <property type="evidence" value="ECO:0007669"/>
    <property type="project" value="TreeGrafter"/>
</dbReference>
<dbReference type="Pfam" id="PF08316">
    <property type="entry name" value="Pal1"/>
    <property type="match status" value="1"/>
</dbReference>
<feature type="region of interest" description="Disordered" evidence="1">
    <location>
        <begin position="297"/>
        <end position="351"/>
    </location>
</feature>
<feature type="compositionally biased region" description="Basic and acidic residues" evidence="1">
    <location>
        <begin position="135"/>
        <end position="145"/>
    </location>
</feature>
<dbReference type="PANTHER" id="PTHR28307:SF2">
    <property type="entry name" value="PROTEIN PAL1"/>
    <property type="match status" value="1"/>
</dbReference>
<organism evidence="2 3">
    <name type="scientific">Cyberlindnera jadinii (strain ATCC 18201 / CBS 1600 / BCRC 20928 / JCM 3617 / NBRC 0987 / NRRL Y-1542)</name>
    <name type="common">Torula yeast</name>
    <name type="synonym">Candida utilis</name>
    <dbReference type="NCBI Taxonomy" id="983966"/>
    <lineage>
        <taxon>Eukaryota</taxon>
        <taxon>Fungi</taxon>
        <taxon>Dikarya</taxon>
        <taxon>Ascomycota</taxon>
        <taxon>Saccharomycotina</taxon>
        <taxon>Saccharomycetes</taxon>
        <taxon>Phaffomycetales</taxon>
        <taxon>Phaffomycetaceae</taxon>
        <taxon>Cyberlindnera</taxon>
    </lineage>
</organism>
<feature type="compositionally biased region" description="Basic residues" evidence="1">
    <location>
        <begin position="146"/>
        <end position="156"/>
    </location>
</feature>
<name>A0A0H5C8C1_CYBJN</name>
<evidence type="ECO:0000313" key="3">
    <source>
        <dbReference type="Proteomes" id="UP000038830"/>
    </source>
</evidence>
<dbReference type="PANTHER" id="PTHR28307">
    <property type="entry name" value="PROTEIN PAL1"/>
    <property type="match status" value="1"/>
</dbReference>
<feature type="compositionally biased region" description="Basic and acidic residues" evidence="1">
    <location>
        <begin position="95"/>
        <end position="125"/>
    </location>
</feature>
<proteinExistence type="predicted"/>
<feature type="compositionally biased region" description="Acidic residues" evidence="1">
    <location>
        <begin position="1"/>
        <end position="11"/>
    </location>
</feature>
<evidence type="ECO:0000256" key="1">
    <source>
        <dbReference type="SAM" id="MobiDB-lite"/>
    </source>
</evidence>
<accession>A0A0H5C8C1</accession>
<gene>
    <name evidence="2" type="ORF">BN1211_5341</name>
</gene>
<dbReference type="AlphaFoldDB" id="A0A0H5C8C1"/>
<feature type="region of interest" description="Disordered" evidence="1">
    <location>
        <begin position="1"/>
        <end position="206"/>
    </location>
</feature>
<dbReference type="EMBL" id="CDQK01000006">
    <property type="protein sequence ID" value="CEP24511.1"/>
    <property type="molecule type" value="Genomic_DNA"/>
</dbReference>
<sequence length="351" mass="38850">MSFSSDDEEEALNGLRPPRPVSGRDGSRSESSTRSSSDHSSRNGSASAIGGRRGGQDDALPPSYEEVAGSRAGSGYPREKEGQYAQTTQHRTRVHKEWPGDGKRDRERETRPHREHSSSSRDHRKERSSHHHHRERSDSHRDRERSHRSRDKKSKKKELDVTSVFGGAFHHDGPFDACTPHRNKNQKSAPVLAFPADGPNNSIRGVGAVNKDATLNYIQGRREDEDDDLYTTSVASQNYSRTYKNDSQSTLAAVKPGTDITQFDANMKAEPVHGQTTLGLGSSTFLDGAPVAAKTLEEEQSKQYQSLGRKKSLKQRITGDAPPAGTNGQRDEDKESNSLLKRVKSLKVGRK</sequence>